<name>A0A6G4XA40_9ACTN</name>
<feature type="non-terminal residue" evidence="2">
    <location>
        <position position="1"/>
    </location>
</feature>
<dbReference type="RefSeq" id="WP_165303323.1">
    <property type="nucleotide sequence ID" value="NZ_JAAKZZ010000857.1"/>
</dbReference>
<sequence>PSPHPHDVLTAELDRLVAAGELPASARPGADFVVWSAVHGLATLLIDGLVQLAPLREVDRETERVVRAVLTGLGLEAPPATPWPAAGSRYTERA</sequence>
<comment type="caution">
    <text evidence="2">The sequence shown here is derived from an EMBL/GenBank/DDBJ whole genome shotgun (WGS) entry which is preliminary data.</text>
</comment>
<gene>
    <name evidence="2" type="ORF">G5C65_36390</name>
</gene>
<dbReference type="InterPro" id="IPR036271">
    <property type="entry name" value="Tet_transcr_reg_TetR-rel_C_sf"/>
</dbReference>
<dbReference type="Gene3D" id="1.10.357.10">
    <property type="entry name" value="Tetracycline Repressor, domain 2"/>
    <property type="match status" value="1"/>
</dbReference>
<dbReference type="Proteomes" id="UP000477722">
    <property type="component" value="Unassembled WGS sequence"/>
</dbReference>
<keyword evidence="3" id="KW-1185">Reference proteome</keyword>
<dbReference type="EMBL" id="JAAKZZ010000857">
    <property type="protein sequence ID" value="NGO73707.1"/>
    <property type="molecule type" value="Genomic_DNA"/>
</dbReference>
<protein>
    <submittedName>
        <fullName evidence="2">WHG domain-containing protein</fullName>
    </submittedName>
</protein>
<evidence type="ECO:0000313" key="3">
    <source>
        <dbReference type="Proteomes" id="UP000477722"/>
    </source>
</evidence>
<organism evidence="2 3">
    <name type="scientific">Streptomyces boncukensis</name>
    <dbReference type="NCBI Taxonomy" id="2711219"/>
    <lineage>
        <taxon>Bacteria</taxon>
        <taxon>Bacillati</taxon>
        <taxon>Actinomycetota</taxon>
        <taxon>Actinomycetes</taxon>
        <taxon>Kitasatosporales</taxon>
        <taxon>Streptomycetaceae</taxon>
        <taxon>Streptomyces</taxon>
    </lineage>
</organism>
<accession>A0A6G4XA40</accession>
<evidence type="ECO:0000256" key="1">
    <source>
        <dbReference type="SAM" id="MobiDB-lite"/>
    </source>
</evidence>
<dbReference type="SUPFAM" id="SSF48498">
    <property type="entry name" value="Tetracyclin repressor-like, C-terminal domain"/>
    <property type="match status" value="1"/>
</dbReference>
<proteinExistence type="predicted"/>
<evidence type="ECO:0000313" key="2">
    <source>
        <dbReference type="EMBL" id="NGO73707.1"/>
    </source>
</evidence>
<dbReference type="AlphaFoldDB" id="A0A6G4XA40"/>
<reference evidence="2 3" key="1">
    <citation type="submission" date="2020-02" db="EMBL/GenBank/DDBJ databases">
        <title>Whole-genome analyses of novel actinobacteria.</title>
        <authorList>
            <person name="Sahin N."/>
            <person name="Tatar D."/>
        </authorList>
    </citation>
    <scope>NUCLEOTIDE SEQUENCE [LARGE SCALE GENOMIC DNA]</scope>
    <source>
        <strain evidence="2 3">SB3404</strain>
    </source>
</reference>
<feature type="region of interest" description="Disordered" evidence="1">
    <location>
        <begin position="75"/>
        <end position="94"/>
    </location>
</feature>